<evidence type="ECO:0000313" key="2">
    <source>
        <dbReference type="EMBL" id="MBB3093813.1"/>
    </source>
</evidence>
<dbReference type="Gene3D" id="3.40.50.150">
    <property type="entry name" value="Vaccinia Virus protein VP39"/>
    <property type="match status" value="1"/>
</dbReference>
<keyword evidence="3" id="KW-1185">Reference proteome</keyword>
<comment type="caution">
    <text evidence="2">The sequence shown here is derived from an EMBL/GenBank/DDBJ whole genome shotgun (WGS) entry which is preliminary data.</text>
</comment>
<evidence type="ECO:0000259" key="1">
    <source>
        <dbReference type="Pfam" id="PF08241"/>
    </source>
</evidence>
<reference evidence="2 3" key="1">
    <citation type="submission" date="2020-08" db="EMBL/GenBank/DDBJ databases">
        <title>Genomic Encyclopedia of Type Strains, Phase III (KMG-III): the genomes of soil and plant-associated and newly described type strains.</title>
        <authorList>
            <person name="Whitman W."/>
        </authorList>
    </citation>
    <scope>NUCLEOTIDE SEQUENCE [LARGE SCALE GENOMIC DNA]</scope>
    <source>
        <strain evidence="2 3">CECT 3287</strain>
    </source>
</reference>
<dbReference type="InterPro" id="IPR013216">
    <property type="entry name" value="Methyltransf_11"/>
</dbReference>
<dbReference type="InterPro" id="IPR029063">
    <property type="entry name" value="SAM-dependent_MTases_sf"/>
</dbReference>
<dbReference type="GO" id="GO:0032259">
    <property type="term" value="P:methylation"/>
    <property type="evidence" value="ECO:0007669"/>
    <property type="project" value="UniProtKB-KW"/>
</dbReference>
<keyword evidence="2" id="KW-0830">Ubiquinone</keyword>
<dbReference type="GO" id="GO:0008757">
    <property type="term" value="F:S-adenosylmethionine-dependent methyltransferase activity"/>
    <property type="evidence" value="ECO:0007669"/>
    <property type="project" value="InterPro"/>
</dbReference>
<protein>
    <submittedName>
        <fullName evidence="2">Ubiquinone/menaquinone biosynthesis C-methylase UbiE</fullName>
    </submittedName>
</protein>
<dbReference type="PANTHER" id="PTHR43591">
    <property type="entry name" value="METHYLTRANSFERASE"/>
    <property type="match status" value="1"/>
</dbReference>
<keyword evidence="2" id="KW-0808">Transferase</keyword>
<dbReference type="EMBL" id="JACHXF010000002">
    <property type="protein sequence ID" value="MBB3093813.1"/>
    <property type="molecule type" value="Genomic_DNA"/>
</dbReference>
<proteinExistence type="predicted"/>
<dbReference type="CDD" id="cd02440">
    <property type="entry name" value="AdoMet_MTases"/>
    <property type="match status" value="1"/>
</dbReference>
<dbReference type="Proteomes" id="UP000590749">
    <property type="component" value="Unassembled WGS sequence"/>
</dbReference>
<organism evidence="2 3">
    <name type="scientific">Actinoplanes campanulatus</name>
    <dbReference type="NCBI Taxonomy" id="113559"/>
    <lineage>
        <taxon>Bacteria</taxon>
        <taxon>Bacillati</taxon>
        <taxon>Actinomycetota</taxon>
        <taxon>Actinomycetes</taxon>
        <taxon>Micromonosporales</taxon>
        <taxon>Micromonosporaceae</taxon>
        <taxon>Actinoplanes</taxon>
    </lineage>
</organism>
<feature type="domain" description="Methyltransferase type 11" evidence="1">
    <location>
        <begin position="45"/>
        <end position="136"/>
    </location>
</feature>
<dbReference type="AlphaFoldDB" id="A0A7W5ACR1"/>
<dbReference type="RefSeq" id="WP_183217828.1">
    <property type="nucleotide sequence ID" value="NZ_BMPW01000002.1"/>
</dbReference>
<name>A0A7W5ACR1_9ACTN</name>
<dbReference type="Pfam" id="PF08241">
    <property type="entry name" value="Methyltransf_11"/>
    <property type="match status" value="1"/>
</dbReference>
<accession>A0A7W5ACR1</accession>
<evidence type="ECO:0000313" key="3">
    <source>
        <dbReference type="Proteomes" id="UP000590749"/>
    </source>
</evidence>
<gene>
    <name evidence="2" type="ORF">FHR83_001462</name>
</gene>
<dbReference type="SUPFAM" id="SSF53335">
    <property type="entry name" value="S-adenosyl-L-methionine-dependent methyltransferases"/>
    <property type="match status" value="1"/>
</dbReference>
<sequence>MGTQIRFDRRASAAYDRRATRLLRGFYRRVAGEVAAVTGPGAAVLDVGTGPGRLLHELAARRPDLRLAGADLSPDMAALARRPGIRVEVADVARLPWPDDSLDLIVSTLSAHEWPDPGAAAAELFRVLRPGGRIVIHDFRFARLGRLRDALSKTTAGVRREPHHPLSIYTRIQTVGSLA</sequence>
<keyword evidence="2" id="KW-0489">Methyltransferase</keyword>